<gene>
    <name evidence="9" type="ORF">QR721_05220</name>
</gene>
<organism evidence="9 10">
    <name type="scientific">Aciduricibacillus chroicocephali</name>
    <dbReference type="NCBI Taxonomy" id="3054939"/>
    <lineage>
        <taxon>Bacteria</taxon>
        <taxon>Bacillati</taxon>
        <taxon>Bacillota</taxon>
        <taxon>Bacilli</taxon>
        <taxon>Bacillales</taxon>
        <taxon>Bacillaceae</taxon>
        <taxon>Aciduricibacillus</taxon>
    </lineage>
</organism>
<keyword evidence="4" id="KW-0309">Germination</keyword>
<dbReference type="Pfam" id="PF03845">
    <property type="entry name" value="Spore_permease"/>
    <property type="match status" value="1"/>
</dbReference>
<evidence type="ECO:0000256" key="5">
    <source>
        <dbReference type="ARBA" id="ARBA00022692"/>
    </source>
</evidence>
<keyword evidence="3" id="KW-0813">Transport</keyword>
<keyword evidence="7 8" id="KW-0472">Membrane</keyword>
<protein>
    <submittedName>
        <fullName evidence="9">GerAB/ArcD/ProY family transporter</fullName>
    </submittedName>
</protein>
<dbReference type="Proteomes" id="UP001180087">
    <property type="component" value="Chromosome"/>
</dbReference>
<evidence type="ECO:0000256" key="3">
    <source>
        <dbReference type="ARBA" id="ARBA00022448"/>
    </source>
</evidence>
<feature type="transmembrane region" description="Helical" evidence="8">
    <location>
        <begin position="302"/>
        <end position="319"/>
    </location>
</feature>
<feature type="transmembrane region" description="Helical" evidence="8">
    <location>
        <begin position="154"/>
        <end position="176"/>
    </location>
</feature>
<evidence type="ECO:0000256" key="2">
    <source>
        <dbReference type="ARBA" id="ARBA00007998"/>
    </source>
</evidence>
<keyword evidence="10" id="KW-1185">Reference proteome</keyword>
<dbReference type="RefSeq" id="WP_348029401.1">
    <property type="nucleotide sequence ID" value="NZ_CP129113.1"/>
</dbReference>
<dbReference type="InterPro" id="IPR004761">
    <property type="entry name" value="Spore_GerAB"/>
</dbReference>
<feature type="transmembrane region" description="Helical" evidence="8">
    <location>
        <begin position="188"/>
        <end position="207"/>
    </location>
</feature>
<evidence type="ECO:0000256" key="6">
    <source>
        <dbReference type="ARBA" id="ARBA00022989"/>
    </source>
</evidence>
<feature type="transmembrane region" description="Helical" evidence="8">
    <location>
        <begin position="269"/>
        <end position="290"/>
    </location>
</feature>
<feature type="transmembrane region" description="Helical" evidence="8">
    <location>
        <begin position="120"/>
        <end position="142"/>
    </location>
</feature>
<accession>A0ABY9KYA4</accession>
<reference evidence="9" key="1">
    <citation type="submission" date="2023-06" db="EMBL/GenBank/DDBJ databases">
        <title>A Treasure from Seagulls: Isolation and Description of Aciduricobacillus qingdaonensis gen. nov., sp. nov., a Rare Obligately Uric Acid-utilizing Member in the Family Bacillaceae.</title>
        <authorList>
            <person name="Liu W."/>
            <person name="Wang B."/>
        </authorList>
    </citation>
    <scope>NUCLEOTIDE SEQUENCE</scope>
    <source>
        <strain evidence="9">44XB</strain>
    </source>
</reference>
<keyword evidence="5 8" id="KW-0812">Transmembrane</keyword>
<feature type="transmembrane region" description="Helical" evidence="8">
    <location>
        <begin position="219"/>
        <end position="239"/>
    </location>
</feature>
<feature type="transmembrane region" description="Helical" evidence="8">
    <location>
        <begin position="41"/>
        <end position="62"/>
    </location>
</feature>
<dbReference type="PANTHER" id="PTHR34975">
    <property type="entry name" value="SPORE GERMINATION PROTEIN A2"/>
    <property type="match status" value="1"/>
</dbReference>
<dbReference type="PANTHER" id="PTHR34975:SF2">
    <property type="entry name" value="SPORE GERMINATION PROTEIN A2"/>
    <property type="match status" value="1"/>
</dbReference>
<evidence type="ECO:0000256" key="7">
    <source>
        <dbReference type="ARBA" id="ARBA00023136"/>
    </source>
</evidence>
<evidence type="ECO:0000313" key="9">
    <source>
        <dbReference type="EMBL" id="WLV25609.1"/>
    </source>
</evidence>
<evidence type="ECO:0000313" key="10">
    <source>
        <dbReference type="Proteomes" id="UP001180087"/>
    </source>
</evidence>
<sequence length="365" mass="41656">MKPTNVIGLREFVSMGAIIVGLKLTDDTPVVYYKSLANSAWMAPLISGVIVGVLIYLTMNTLDRYEGQNLIDVIYIGFGKIIGWIVVMYLFISLYLSLIIDSAIYSDLISTMYFINTPVVAIYGLIVILCSIGAMMGIGAISSLAWSIIVYLKFFLFIALVLAFGHGQTSFIYPLFGYGEWDVIKESISSISLLDEFFYFCIFATLLPTKKDFRKGMWIMLIMVTIEITLSMIAFITVFDYKSAQLLNYPWHEVIRYISLGFIKNVESLFFPFWLIGLIIRFSFYFYVTAYLLGRLFKINKFQLIVPILAVLTVFIGMIPEQPSFALPELRKSFINLLSLPTISITILLWGVVKFKKRRETKRDN</sequence>
<name>A0ABY9KYA4_9BACI</name>
<evidence type="ECO:0000256" key="1">
    <source>
        <dbReference type="ARBA" id="ARBA00004141"/>
    </source>
</evidence>
<comment type="similarity">
    <text evidence="2">Belongs to the amino acid-polyamine-organocation (APC) superfamily. Spore germination protein (SGP) (TC 2.A.3.9) family.</text>
</comment>
<proteinExistence type="inferred from homology"/>
<comment type="subcellular location">
    <subcellularLocation>
        <location evidence="1">Membrane</location>
        <topology evidence="1">Multi-pass membrane protein</topology>
    </subcellularLocation>
</comment>
<feature type="transmembrane region" description="Helical" evidence="8">
    <location>
        <begin position="334"/>
        <end position="353"/>
    </location>
</feature>
<keyword evidence="6 8" id="KW-1133">Transmembrane helix</keyword>
<dbReference type="EMBL" id="CP129113">
    <property type="protein sequence ID" value="WLV25609.1"/>
    <property type="molecule type" value="Genomic_DNA"/>
</dbReference>
<evidence type="ECO:0000256" key="8">
    <source>
        <dbReference type="SAM" id="Phobius"/>
    </source>
</evidence>
<feature type="transmembrane region" description="Helical" evidence="8">
    <location>
        <begin position="74"/>
        <end position="100"/>
    </location>
</feature>
<evidence type="ECO:0000256" key="4">
    <source>
        <dbReference type="ARBA" id="ARBA00022544"/>
    </source>
</evidence>